<protein>
    <submittedName>
        <fullName evidence="1">Uncharacterized protein</fullName>
    </submittedName>
</protein>
<name>A0A8H7NUT6_9APHY</name>
<reference evidence="1" key="2">
    <citation type="journal article" name="Front. Microbiol.">
        <title>Degradative Capacity of Two Strains of Rhodonia placenta: From Phenotype to Genotype.</title>
        <authorList>
            <person name="Kolle M."/>
            <person name="Horta M.A.C."/>
            <person name="Nowrousian M."/>
            <person name="Ohm R.A."/>
            <person name="Benz J.P."/>
            <person name="Pilgard A."/>
        </authorList>
    </citation>
    <scope>NUCLEOTIDE SEQUENCE</scope>
    <source>
        <strain evidence="1">FPRL280</strain>
    </source>
</reference>
<dbReference type="EMBL" id="JADOXO010000415">
    <property type="protein sequence ID" value="KAF9804974.1"/>
    <property type="molecule type" value="Genomic_DNA"/>
</dbReference>
<reference evidence="1" key="1">
    <citation type="submission" date="2020-11" db="EMBL/GenBank/DDBJ databases">
        <authorList>
            <person name="Koelle M."/>
            <person name="Horta M.A.C."/>
            <person name="Nowrousian M."/>
            <person name="Ohm R.A."/>
            <person name="Benz P."/>
            <person name="Pilgard A."/>
        </authorList>
    </citation>
    <scope>NUCLEOTIDE SEQUENCE</scope>
    <source>
        <strain evidence="1">FPRL280</strain>
    </source>
</reference>
<comment type="caution">
    <text evidence="1">The sequence shown here is derived from an EMBL/GenBank/DDBJ whole genome shotgun (WGS) entry which is preliminary data.</text>
</comment>
<sequence>MNFLRDVCKRVGTNELSLPVGANKQHIYELILSVTESTEVISWMKGLKGTDAVVAIEAGATGHRFGCLLDIIAGLCTQMETLPPLNCSVPINVTDKDCIDLSAGSMVYKGSYNSANVAVKVLLTPNKSQIQKRGEHIEVHAFHPATSRCIV</sequence>
<organism evidence="1 2">
    <name type="scientific">Rhodonia placenta</name>
    <dbReference type="NCBI Taxonomy" id="104341"/>
    <lineage>
        <taxon>Eukaryota</taxon>
        <taxon>Fungi</taxon>
        <taxon>Dikarya</taxon>
        <taxon>Basidiomycota</taxon>
        <taxon>Agaricomycotina</taxon>
        <taxon>Agaricomycetes</taxon>
        <taxon>Polyporales</taxon>
        <taxon>Adustoporiaceae</taxon>
        <taxon>Rhodonia</taxon>
    </lineage>
</organism>
<accession>A0A8H7NUT6</accession>
<dbReference type="AlphaFoldDB" id="A0A8H7NUT6"/>
<proteinExistence type="predicted"/>
<gene>
    <name evidence="1" type="ORF">IEO21_09254</name>
</gene>
<evidence type="ECO:0000313" key="1">
    <source>
        <dbReference type="EMBL" id="KAF9804974.1"/>
    </source>
</evidence>
<evidence type="ECO:0000313" key="2">
    <source>
        <dbReference type="Proteomes" id="UP000639403"/>
    </source>
</evidence>
<dbReference type="Proteomes" id="UP000639403">
    <property type="component" value="Unassembled WGS sequence"/>
</dbReference>